<reference evidence="2" key="1">
    <citation type="submission" date="2022-08" db="EMBL/GenBank/DDBJ databases">
        <title>Genome sequencing of human pathogens.</title>
        <authorList>
            <person name="Cao X."/>
        </authorList>
    </citation>
    <scope>NUCLEOTIDE SEQUENCE</scope>
    <source>
        <strain evidence="2">EC16126</strain>
    </source>
</reference>
<dbReference type="RefSeq" id="WP_048237166.1">
    <property type="nucleotide sequence ID" value="NZ_BFIY01000041.1"/>
</dbReference>
<keyword evidence="1" id="KW-1133">Transmembrane helix</keyword>
<proteinExistence type="predicted"/>
<feature type="transmembrane region" description="Helical" evidence="1">
    <location>
        <begin position="53"/>
        <end position="73"/>
    </location>
</feature>
<comment type="caution">
    <text evidence="2">The sequence shown here is derived from an EMBL/GenBank/DDBJ whole genome shotgun (WGS) entry which is preliminary data.</text>
</comment>
<feature type="transmembrane region" description="Helical" evidence="1">
    <location>
        <begin position="164"/>
        <end position="182"/>
    </location>
</feature>
<dbReference type="EMBL" id="JANWOR010000163">
    <property type="protein sequence ID" value="MDA4176790.1"/>
    <property type="molecule type" value="Genomic_DNA"/>
</dbReference>
<evidence type="ECO:0008006" key="4">
    <source>
        <dbReference type="Google" id="ProtNLM"/>
    </source>
</evidence>
<sequence>MDIEKLKEFYEKLYFQETENKDKIYNRIQMIFGLIVIDATIVTYLLKNTSFENHAFFACIVIGLSLLSVFFIYKACMLLKKAFWGNEFKYIPKPKEIDEYYNGLIKYEADYKKYCDNNGLTYNGEHSSSKKFNEYLVKQLVECTSWNTKKNEMRTSQIYRATKFFFFSLIPLVIAVGFFLAMDLDSASPRKTNEPHFIIIPVDNIRRL</sequence>
<protein>
    <recommendedName>
        <fullName evidence="4">SMODS and SLOG-associating 2TM effector domain-containing protein</fullName>
    </recommendedName>
</protein>
<keyword evidence="1" id="KW-0812">Transmembrane</keyword>
<name>A0AAW5Z3S3_ECOLX</name>
<dbReference type="Proteomes" id="UP001211064">
    <property type="component" value="Unassembled WGS sequence"/>
</dbReference>
<accession>A0AAW5Z3S3</accession>
<evidence type="ECO:0000313" key="2">
    <source>
        <dbReference type="EMBL" id="MDA4176790.1"/>
    </source>
</evidence>
<keyword evidence="1" id="KW-0472">Membrane</keyword>
<evidence type="ECO:0000256" key="1">
    <source>
        <dbReference type="SAM" id="Phobius"/>
    </source>
</evidence>
<organism evidence="2 3">
    <name type="scientific">Escherichia coli</name>
    <dbReference type="NCBI Taxonomy" id="562"/>
    <lineage>
        <taxon>Bacteria</taxon>
        <taxon>Pseudomonadati</taxon>
        <taxon>Pseudomonadota</taxon>
        <taxon>Gammaproteobacteria</taxon>
        <taxon>Enterobacterales</taxon>
        <taxon>Enterobacteriaceae</taxon>
        <taxon>Escherichia</taxon>
    </lineage>
</organism>
<feature type="transmembrane region" description="Helical" evidence="1">
    <location>
        <begin position="30"/>
        <end position="47"/>
    </location>
</feature>
<evidence type="ECO:0000313" key="3">
    <source>
        <dbReference type="Proteomes" id="UP001211064"/>
    </source>
</evidence>
<dbReference type="AlphaFoldDB" id="A0AAW5Z3S3"/>
<gene>
    <name evidence="2" type="ORF">NY836_05030</name>
</gene>